<evidence type="ECO:0000313" key="1">
    <source>
        <dbReference type="EMBL" id="WAQ94439.1"/>
    </source>
</evidence>
<dbReference type="PANTHER" id="PTHR14241">
    <property type="entry name" value="INTERFERON-INDUCED PROTEIN 44"/>
    <property type="match status" value="1"/>
</dbReference>
<dbReference type="PANTHER" id="PTHR14241:SF32">
    <property type="entry name" value="VWFA DOMAIN-CONTAINING PROTEIN-RELATED"/>
    <property type="match status" value="1"/>
</dbReference>
<dbReference type="Gene3D" id="3.40.50.300">
    <property type="entry name" value="P-loop containing nucleotide triphosphate hydrolases"/>
    <property type="match status" value="1"/>
</dbReference>
<evidence type="ECO:0000313" key="2">
    <source>
        <dbReference type="Proteomes" id="UP001164746"/>
    </source>
</evidence>
<proteinExistence type="predicted"/>
<dbReference type="SUPFAM" id="SSF52540">
    <property type="entry name" value="P-loop containing nucleoside triphosphate hydrolases"/>
    <property type="match status" value="1"/>
</dbReference>
<dbReference type="CDD" id="cd00882">
    <property type="entry name" value="Ras_like_GTPase"/>
    <property type="match status" value="1"/>
</dbReference>
<dbReference type="InterPro" id="IPR027417">
    <property type="entry name" value="P-loop_NTPase"/>
</dbReference>
<accession>A0ABY7D9W3</accession>
<name>A0ABY7D9W3_MYAAR</name>
<protein>
    <submittedName>
        <fullName evidence="1">IF44L-like protein</fullName>
    </submittedName>
</protein>
<keyword evidence="2" id="KW-1185">Reference proteome</keyword>
<sequence length="283" mass="31660">LVESLKEEVKGIRPPAGLDVPYFNILLMGPLGSGKSSFCNLMASVFRGGISQQAGVGGSSESSTTTMFTVGDKVSLQLYDTRGIADTDTLDLMQCNYILEDNVPDFYEMPLASLMSNDDADFQQRPTLSNKIHCVVFVLDGSTVGDIPTPVLHKLKWYRDLLNRKGIPQAVLVTQIDKLCDKTAENVCNTFFSPNVQEVIEKVADLLKFPRNSIWPVKNYEEEVESDESVNILALLAVRQIMYLAEDYLENMKVNKRRRSQRLKTKQAKKAKCERYGSDTATN</sequence>
<gene>
    <name evidence="1" type="ORF">MAR_006910</name>
</gene>
<reference evidence="1" key="1">
    <citation type="submission" date="2022-11" db="EMBL/GenBank/DDBJ databases">
        <title>Centuries of genome instability and evolution in soft-shell clam transmissible cancer (bioRxiv).</title>
        <authorList>
            <person name="Hart S.F.M."/>
            <person name="Yonemitsu M.A."/>
            <person name="Giersch R.M."/>
            <person name="Beal B.F."/>
            <person name="Arriagada G."/>
            <person name="Davis B.W."/>
            <person name="Ostrander E.A."/>
            <person name="Goff S.P."/>
            <person name="Metzger M.J."/>
        </authorList>
    </citation>
    <scope>NUCLEOTIDE SEQUENCE</scope>
    <source>
        <strain evidence="1">MELC-2E11</strain>
        <tissue evidence="1">Siphon/mantle</tissue>
    </source>
</reference>
<dbReference type="EMBL" id="CP111012">
    <property type="protein sequence ID" value="WAQ94439.1"/>
    <property type="molecule type" value="Genomic_DNA"/>
</dbReference>
<feature type="non-terminal residue" evidence="1">
    <location>
        <position position="1"/>
    </location>
</feature>
<dbReference type="Proteomes" id="UP001164746">
    <property type="component" value="Chromosome 1"/>
</dbReference>
<organism evidence="1 2">
    <name type="scientific">Mya arenaria</name>
    <name type="common">Soft-shell clam</name>
    <dbReference type="NCBI Taxonomy" id="6604"/>
    <lineage>
        <taxon>Eukaryota</taxon>
        <taxon>Metazoa</taxon>
        <taxon>Spiralia</taxon>
        <taxon>Lophotrochozoa</taxon>
        <taxon>Mollusca</taxon>
        <taxon>Bivalvia</taxon>
        <taxon>Autobranchia</taxon>
        <taxon>Heteroconchia</taxon>
        <taxon>Euheterodonta</taxon>
        <taxon>Imparidentia</taxon>
        <taxon>Neoheterodontei</taxon>
        <taxon>Myida</taxon>
        <taxon>Myoidea</taxon>
        <taxon>Myidae</taxon>
        <taxon>Mya</taxon>
    </lineage>
</organism>